<dbReference type="InterPro" id="IPR034566">
    <property type="entry name" value="MTOPVIB_plant"/>
</dbReference>
<evidence type="ECO:0000313" key="1">
    <source>
        <dbReference type="EMBL" id="TQD78079.1"/>
    </source>
</evidence>
<proteinExistence type="predicted"/>
<dbReference type="GO" id="GO:0030674">
    <property type="term" value="F:protein-macromolecule adaptor activity"/>
    <property type="evidence" value="ECO:0007669"/>
    <property type="project" value="TreeGrafter"/>
</dbReference>
<evidence type="ECO:0000313" key="2">
    <source>
        <dbReference type="Proteomes" id="UP000315295"/>
    </source>
</evidence>
<evidence type="ECO:0008006" key="3">
    <source>
        <dbReference type="Google" id="ProtNLM"/>
    </source>
</evidence>
<gene>
    <name evidence="1" type="ORF">C1H46_036351</name>
</gene>
<dbReference type="PANTHER" id="PTHR36722:SF1">
    <property type="entry name" value="TYPE 2 DNA TOPOISOMERASE 6 SUBUNIT B-LIKE"/>
    <property type="match status" value="1"/>
</dbReference>
<sequence>MTIASAQDLCLQLISSAFQRCRTSEDLCRLSVLLKRSPPSDPLSVQISVSDTGVGSCAEEFGGLKLRREAFGTQIWGPHCDADGLLFVTTTGIGDDEIHHYQLNLKESASGRRLTRLPSNLKNGLQFSGTEVRLSIFESIDVLLPAFCCFFRKILMLKIPNVSIELVVEQGDAPGSRYVNFFVANEGRNPLPFAASNLERLKSGVEDYVFKHGNTLGKKCESCFSSGEHLKIGSGAACCTESRRYPGSVMEAVIVISEMSEVASTCPRTCSSKTEVLYFKDFTPCPIPQSSLKALTSIDWKSYGLSFGSVVDQGGFALVEWDNLPPSVQIDIVLHHYHEQYPKSRKTRPDQNLIKKAIKLALNDLKDNYAGVLLSAHAVKVRSYAPDLAKTISSLILSSNDADFREECCSFLGLQSHGVGGEAVEDCIREKIIAVVEMHDREPQRSKELPTFLFEDDHLQEFGSQDGEYEGEGAFGSMDIC</sequence>
<dbReference type="GO" id="GO:0000793">
    <property type="term" value="C:condensed chromosome"/>
    <property type="evidence" value="ECO:0007669"/>
    <property type="project" value="TreeGrafter"/>
</dbReference>
<keyword evidence="2" id="KW-1185">Reference proteome</keyword>
<dbReference type="EMBL" id="VIEB01000928">
    <property type="protein sequence ID" value="TQD78079.1"/>
    <property type="molecule type" value="Genomic_DNA"/>
</dbReference>
<dbReference type="GO" id="GO:0007131">
    <property type="term" value="P:reciprocal meiotic recombination"/>
    <property type="evidence" value="ECO:0007669"/>
    <property type="project" value="TreeGrafter"/>
</dbReference>
<reference evidence="1 2" key="1">
    <citation type="journal article" date="2019" name="G3 (Bethesda)">
        <title>Sequencing of a Wild Apple (Malus baccata) Genome Unravels the Differences Between Cultivated and Wild Apple Species Regarding Disease Resistance and Cold Tolerance.</title>
        <authorList>
            <person name="Chen X."/>
        </authorList>
    </citation>
    <scope>NUCLEOTIDE SEQUENCE [LARGE SCALE GENOMIC DNA]</scope>
    <source>
        <strain evidence="2">cv. Shandingzi</strain>
        <tissue evidence="1">Leaves</tissue>
    </source>
</reference>
<dbReference type="AlphaFoldDB" id="A0A540KVD0"/>
<accession>A0A540KVD0</accession>
<comment type="caution">
    <text evidence="1">The sequence shown here is derived from an EMBL/GenBank/DDBJ whole genome shotgun (WGS) entry which is preliminary data.</text>
</comment>
<dbReference type="GO" id="GO:0042138">
    <property type="term" value="P:meiotic DNA double-strand break formation"/>
    <property type="evidence" value="ECO:0007669"/>
    <property type="project" value="InterPro"/>
</dbReference>
<dbReference type="STRING" id="106549.A0A540KVD0"/>
<organism evidence="1 2">
    <name type="scientific">Malus baccata</name>
    <name type="common">Siberian crab apple</name>
    <name type="synonym">Pyrus baccata</name>
    <dbReference type="NCBI Taxonomy" id="106549"/>
    <lineage>
        <taxon>Eukaryota</taxon>
        <taxon>Viridiplantae</taxon>
        <taxon>Streptophyta</taxon>
        <taxon>Embryophyta</taxon>
        <taxon>Tracheophyta</taxon>
        <taxon>Spermatophyta</taxon>
        <taxon>Magnoliopsida</taxon>
        <taxon>eudicotyledons</taxon>
        <taxon>Gunneridae</taxon>
        <taxon>Pentapetalae</taxon>
        <taxon>rosids</taxon>
        <taxon>fabids</taxon>
        <taxon>Rosales</taxon>
        <taxon>Rosaceae</taxon>
        <taxon>Amygdaloideae</taxon>
        <taxon>Maleae</taxon>
        <taxon>Malus</taxon>
    </lineage>
</organism>
<dbReference type="Proteomes" id="UP000315295">
    <property type="component" value="Unassembled WGS sequence"/>
</dbReference>
<protein>
    <recommendedName>
        <fullName evidence="3">Type 2 DNA topoisomerase 6 subunit B-like</fullName>
    </recommendedName>
</protein>
<dbReference type="PANTHER" id="PTHR36722">
    <property type="entry name" value="TYPE 2 DNA TOPOISOMERASE 6 SUBUNIT B-LIKE"/>
    <property type="match status" value="1"/>
</dbReference>
<name>A0A540KVD0_MALBA</name>